<sequence>MGKWALTDGNLVAIEPHHQREFPPDDVELGLGVVDKRLGEADRGLSGLNQEAE</sequence>
<evidence type="ECO:0000313" key="1">
    <source>
        <dbReference type="EMBL" id="KKS12769.1"/>
    </source>
</evidence>
<organism evidence="1 2">
    <name type="scientific">Candidatus Yanofskybacteria bacterium GW2011_GWA1_41_6</name>
    <dbReference type="NCBI Taxonomy" id="1619020"/>
    <lineage>
        <taxon>Bacteria</taxon>
        <taxon>Candidatus Yanofskyibacteriota</taxon>
    </lineage>
</organism>
<protein>
    <submittedName>
        <fullName evidence="1">Uncharacterized protein</fullName>
    </submittedName>
</protein>
<comment type="caution">
    <text evidence="1">The sequence shown here is derived from an EMBL/GenBank/DDBJ whole genome shotgun (WGS) entry which is preliminary data.</text>
</comment>
<dbReference type="AlphaFoldDB" id="A0A0G0WIN5"/>
<feature type="non-terminal residue" evidence="1">
    <location>
        <position position="53"/>
    </location>
</feature>
<reference evidence="1 2" key="1">
    <citation type="journal article" date="2015" name="Nature">
        <title>rRNA introns, odd ribosomes, and small enigmatic genomes across a large radiation of phyla.</title>
        <authorList>
            <person name="Brown C.T."/>
            <person name="Hug L.A."/>
            <person name="Thomas B.C."/>
            <person name="Sharon I."/>
            <person name="Castelle C.J."/>
            <person name="Singh A."/>
            <person name="Wilkins M.J."/>
            <person name="Williams K.H."/>
            <person name="Banfield J.F."/>
        </authorList>
    </citation>
    <scope>NUCLEOTIDE SEQUENCE [LARGE SCALE GENOMIC DNA]</scope>
</reference>
<gene>
    <name evidence="1" type="ORF">UU70_C0033G0001</name>
</gene>
<dbReference type="EMBL" id="LCBQ01000033">
    <property type="protein sequence ID" value="KKS12769.1"/>
    <property type="molecule type" value="Genomic_DNA"/>
</dbReference>
<accession>A0A0G0WIN5</accession>
<proteinExistence type="predicted"/>
<name>A0A0G0WIN5_9BACT</name>
<dbReference type="Proteomes" id="UP000034380">
    <property type="component" value="Unassembled WGS sequence"/>
</dbReference>
<evidence type="ECO:0000313" key="2">
    <source>
        <dbReference type="Proteomes" id="UP000034380"/>
    </source>
</evidence>